<accession>A0A1U7MXF9</accession>
<dbReference type="SMART" id="SM00028">
    <property type="entry name" value="TPR"/>
    <property type="match status" value="5"/>
</dbReference>
<dbReference type="PANTHER" id="PTHR10098">
    <property type="entry name" value="RAPSYN-RELATED"/>
    <property type="match status" value="1"/>
</dbReference>
<dbReference type="InterPro" id="IPR024983">
    <property type="entry name" value="CHAT_dom"/>
</dbReference>
<dbReference type="SUPFAM" id="SSF48452">
    <property type="entry name" value="TPR-like"/>
    <property type="match status" value="3"/>
</dbReference>
<protein>
    <recommendedName>
        <fullName evidence="2">CHAT domain-containing protein</fullName>
    </recommendedName>
</protein>
<evidence type="ECO:0000256" key="1">
    <source>
        <dbReference type="PROSITE-ProRule" id="PRU00339"/>
    </source>
</evidence>
<keyword evidence="1" id="KW-0802">TPR repeat</keyword>
<keyword evidence="4" id="KW-1185">Reference proteome</keyword>
<dbReference type="PANTHER" id="PTHR10098:SF112">
    <property type="entry name" value="SLR0380 PROTEIN"/>
    <property type="match status" value="1"/>
</dbReference>
<dbReference type="InterPro" id="IPR011990">
    <property type="entry name" value="TPR-like_helical_dom_sf"/>
</dbReference>
<organism evidence="3 4">
    <name type="scientific">Moorena bouillonii PNG</name>
    <dbReference type="NCBI Taxonomy" id="568701"/>
    <lineage>
        <taxon>Bacteria</taxon>
        <taxon>Bacillati</taxon>
        <taxon>Cyanobacteriota</taxon>
        <taxon>Cyanophyceae</taxon>
        <taxon>Coleofasciculales</taxon>
        <taxon>Coleofasciculaceae</taxon>
        <taxon>Moorena</taxon>
    </lineage>
</organism>
<dbReference type="InterPro" id="IPR019734">
    <property type="entry name" value="TPR_rpt"/>
</dbReference>
<dbReference type="RefSeq" id="WP_075896810.1">
    <property type="nucleotide sequence ID" value="NZ_MKZS01000001.1"/>
</dbReference>
<evidence type="ECO:0000313" key="3">
    <source>
        <dbReference type="EMBL" id="OLT58383.1"/>
    </source>
</evidence>
<evidence type="ECO:0000259" key="2">
    <source>
        <dbReference type="Pfam" id="PF12770"/>
    </source>
</evidence>
<dbReference type="PROSITE" id="PS50005">
    <property type="entry name" value="TPR"/>
    <property type="match status" value="1"/>
</dbReference>
<dbReference type="AlphaFoldDB" id="A0A1U7MXF9"/>
<feature type="repeat" description="TPR" evidence="1">
    <location>
        <begin position="187"/>
        <end position="220"/>
    </location>
</feature>
<dbReference type="EMBL" id="MKZS01000001">
    <property type="protein sequence ID" value="OLT58383.1"/>
    <property type="molecule type" value="Genomic_DNA"/>
</dbReference>
<feature type="domain" description="CHAT" evidence="2">
    <location>
        <begin position="613"/>
        <end position="895"/>
    </location>
</feature>
<dbReference type="Pfam" id="PF12770">
    <property type="entry name" value="CHAT"/>
    <property type="match status" value="1"/>
</dbReference>
<dbReference type="Gene3D" id="1.25.40.10">
    <property type="entry name" value="Tetratricopeptide repeat domain"/>
    <property type="match status" value="3"/>
</dbReference>
<gene>
    <name evidence="3" type="ORF">BJP37_04275</name>
</gene>
<sequence length="897" mass="100683">MFDRFSKSNMRPWLGVLFLISLTLCLWLGNLSLITEQATIGELVNAQDTNTTQQVNQGIERYARGDYRGAISLWKEALKVYEKSNEAATIAIVNENLARAYQQLGDTQATLAYWEKVIYYYQTIGNLQKVGQVLTEQAQAYSNLGQPGKAIALLCGANYDKSQGKLECLPGSALQIAREQQDKLGEVAALGSLGEAYRLRGDYNEAIDYLESALEEAKIYNNPAYIVLVLNSLGNTHASRAQLWNLRAKSAAKRGIPKGKEFQTNAREDYQKALSYFQSSFKQSQEQDYKSAQMRSLLNLIQLYERTQDLNLVDSATINVDIQQALELLAHLPDSVTKVYAAIDLANLPDGDSNITSPLTQCSVKGKLADAQATTILNQAIEIAHKLQATRAESYALGALGHFYECRKAYQKAWTLTQKALLLADQNLQAKDSLYLWEWQAGRILQKQNKEAQAIPFYQRAYNTLDKIRSDILIAERDLQFDFRDVIEPVYRQLAQFRIELASLDEENRNKELNLALETVNSLKLAELQNYFGNDCILAAINNTQVDELLEQNTAVFSSIILDDGTAMILTLPNKEKHLHWLKASRKDFRNQIQKFRQGLIYGSVSITYDTTEAKTLYDLMILPFEDYLTSQSIETIVFIQDSFLRDIPMAALYDKKAQKYLIENYAIATTPSLSLTAPKKLNTQTGRALILGVSKEAIIDELPFRALPSVPLEIKEVQKIFPNHKQFIDEDFEPKKLEKEIQDTVYPVIHIATHAQFGIISEDTFLVTGNNNKLTINELETVLRQVSGGSASVELLALTACQTAVGDERSSLGLAGVALQVGVRSAMASLWSVGDESTSLLVKEFYINVHQLGMSKAKALQAAQIKLLKAKEIPEINNQYDNPYFWAPFIMIGNWL</sequence>
<dbReference type="Proteomes" id="UP000186657">
    <property type="component" value="Unassembled WGS sequence"/>
</dbReference>
<comment type="caution">
    <text evidence="3">The sequence shown here is derived from an EMBL/GenBank/DDBJ whole genome shotgun (WGS) entry which is preliminary data.</text>
</comment>
<dbReference type="Pfam" id="PF13176">
    <property type="entry name" value="TPR_7"/>
    <property type="match status" value="1"/>
</dbReference>
<name>A0A1U7MXF9_9CYAN</name>
<evidence type="ECO:0000313" key="4">
    <source>
        <dbReference type="Proteomes" id="UP000186657"/>
    </source>
</evidence>
<proteinExistence type="predicted"/>
<reference evidence="3 4" key="1">
    <citation type="submission" date="2016-10" db="EMBL/GenBank/DDBJ databases">
        <title>Comparative genomics uncovers the prolific and rare metabolic potential of the cyanobacterial genus Moorea.</title>
        <authorList>
            <person name="Leao T."/>
            <person name="Castelao G."/>
            <person name="Korobeynikov A."/>
            <person name="Monroe E.A."/>
            <person name="Podell S."/>
            <person name="Glukhov E."/>
            <person name="Allen E."/>
            <person name="Gerwick W.H."/>
            <person name="Gerwick L."/>
        </authorList>
    </citation>
    <scope>NUCLEOTIDE SEQUENCE [LARGE SCALE GENOMIC DNA]</scope>
    <source>
        <strain evidence="3 4">PNG5-198</strain>
    </source>
</reference>